<sequence>MSLREQIRSAVREAKKLRLRKGKKVMMNDDAIQSMIPNSIYFTGINKIFDEALKDFESSSLLGKEQSTAEGSISAEEINSRTASVVTGINKIFDEALKDFESSSLLGKEQSMAEGSISAEGDERQTDERDAVHQCDSGDINICILNEGAKVSINIEPSGNFPSNVWNKNPNRRVSELELGNFLSEDGNAIKLNDENVMENTKKLLNALVVNFFGENIPSYVVNAELKR</sequence>
<name>A0A8T3C192_DENNO</name>
<evidence type="ECO:0000256" key="1">
    <source>
        <dbReference type="SAM" id="MobiDB-lite"/>
    </source>
</evidence>
<evidence type="ECO:0000313" key="2">
    <source>
        <dbReference type="EMBL" id="KAI0524454.1"/>
    </source>
</evidence>
<organism evidence="2 3">
    <name type="scientific">Dendrobium nobile</name>
    <name type="common">Orchid</name>
    <dbReference type="NCBI Taxonomy" id="94219"/>
    <lineage>
        <taxon>Eukaryota</taxon>
        <taxon>Viridiplantae</taxon>
        <taxon>Streptophyta</taxon>
        <taxon>Embryophyta</taxon>
        <taxon>Tracheophyta</taxon>
        <taxon>Spermatophyta</taxon>
        <taxon>Magnoliopsida</taxon>
        <taxon>Liliopsida</taxon>
        <taxon>Asparagales</taxon>
        <taxon>Orchidaceae</taxon>
        <taxon>Epidendroideae</taxon>
        <taxon>Malaxideae</taxon>
        <taxon>Dendrobiinae</taxon>
        <taxon>Dendrobium</taxon>
    </lineage>
</organism>
<proteinExistence type="predicted"/>
<gene>
    <name evidence="2" type="ORF">KFK09_003824</name>
</gene>
<comment type="caution">
    <text evidence="2">The sequence shown here is derived from an EMBL/GenBank/DDBJ whole genome shotgun (WGS) entry which is preliminary data.</text>
</comment>
<reference evidence="2" key="1">
    <citation type="journal article" date="2022" name="Front. Genet.">
        <title>Chromosome-Scale Assembly of the Dendrobium nobile Genome Provides Insights Into the Molecular Mechanism of the Biosynthesis of the Medicinal Active Ingredient of Dendrobium.</title>
        <authorList>
            <person name="Xu Q."/>
            <person name="Niu S.-C."/>
            <person name="Li K.-L."/>
            <person name="Zheng P.-J."/>
            <person name="Zhang X.-J."/>
            <person name="Jia Y."/>
            <person name="Liu Y."/>
            <person name="Niu Y.-X."/>
            <person name="Yu L.-H."/>
            <person name="Chen D.-F."/>
            <person name="Zhang G.-Q."/>
        </authorList>
    </citation>
    <scope>NUCLEOTIDE SEQUENCE</scope>
    <source>
        <tissue evidence="2">Leaf</tissue>
    </source>
</reference>
<keyword evidence="3" id="KW-1185">Reference proteome</keyword>
<feature type="region of interest" description="Disordered" evidence="1">
    <location>
        <begin position="108"/>
        <end position="128"/>
    </location>
</feature>
<accession>A0A8T3C192</accession>
<dbReference type="AlphaFoldDB" id="A0A8T3C192"/>
<dbReference type="EMBL" id="JAGYWB010000004">
    <property type="protein sequence ID" value="KAI0524454.1"/>
    <property type="molecule type" value="Genomic_DNA"/>
</dbReference>
<protein>
    <submittedName>
        <fullName evidence="2">Uncharacterized protein</fullName>
    </submittedName>
</protein>
<dbReference type="Proteomes" id="UP000829196">
    <property type="component" value="Unassembled WGS sequence"/>
</dbReference>
<evidence type="ECO:0000313" key="3">
    <source>
        <dbReference type="Proteomes" id="UP000829196"/>
    </source>
</evidence>